<dbReference type="SUPFAM" id="SSF144020">
    <property type="entry name" value="FdhE-like"/>
    <property type="match status" value="1"/>
</dbReference>
<keyword evidence="3" id="KW-1185">Reference proteome</keyword>
<evidence type="ECO:0000313" key="3">
    <source>
        <dbReference type="Proteomes" id="UP000256864"/>
    </source>
</evidence>
<evidence type="ECO:0000313" key="2">
    <source>
        <dbReference type="EMBL" id="REE29018.1"/>
    </source>
</evidence>
<gene>
    <name evidence="2" type="ORF">C7452_1051</name>
</gene>
<name>A0A371NGD7_9EURY</name>
<protein>
    <submittedName>
        <fullName evidence="2">Zinc ribbon protein</fullName>
    </submittedName>
</protein>
<feature type="domain" description="Zinc-ribbon" evidence="1">
    <location>
        <begin position="3"/>
        <end position="25"/>
    </location>
</feature>
<dbReference type="AlphaFoldDB" id="A0A371NGD7"/>
<dbReference type="InterPro" id="IPR026870">
    <property type="entry name" value="Zinc_ribbon_dom"/>
</dbReference>
<dbReference type="InterPro" id="IPR024064">
    <property type="entry name" value="FdhE-like_sf"/>
</dbReference>
<dbReference type="Pfam" id="PF13240">
    <property type="entry name" value="Zn_Ribbon_1"/>
    <property type="match status" value="1"/>
</dbReference>
<dbReference type="RefSeq" id="WP_115892453.1">
    <property type="nucleotide sequence ID" value="NZ_QREL01000001.1"/>
</dbReference>
<dbReference type="Proteomes" id="UP000256864">
    <property type="component" value="Unassembled WGS sequence"/>
</dbReference>
<evidence type="ECO:0000259" key="1">
    <source>
        <dbReference type="Pfam" id="PF13240"/>
    </source>
</evidence>
<sequence length="439" mass="50025">MVYCRECGQLNRDGANYCFKCGSPLRGTEGEDTRPQPARMKAGPRTITLTASDDTENLDRLTPEILRMDTDTLMKCNDEIKELVKKRRIRRGDFEGSMEELMAEIRSRLEALSGELRALSPQLLRVTVEIDRSKPDVKITTSLDNDRMEGYLEKIKSRQLSDRSPTTPSWRDLCPVCREAPLTPFPKRRIPGGSKRNMRCSNCGAVFMYKGNGYLLSRVSDRNTRAWRLYGGKTLTEEEWTRIANGGVSNELQREIQRKRDIEERKRDIEGWLKSAAEGNVTFREPQTPIILRKNERAVLVLHNIDLYEPRAVRRTAGGYGGPTIRVSKNLSFRMGALNAISESRDELRRIDTGTLTLTTRRMIFTGTKRTTNIDLRKVLAIQPYTNGIAVQRENKKRTEHFLNTEKTLLNITHSGRTHTVPADGAVMKAVIEGLIRKL</sequence>
<accession>A0A371NGD7</accession>
<dbReference type="EMBL" id="QREL01000001">
    <property type="protein sequence ID" value="REE29018.1"/>
    <property type="molecule type" value="Genomic_DNA"/>
</dbReference>
<comment type="caution">
    <text evidence="2">The sequence shown here is derived from an EMBL/GenBank/DDBJ whole genome shotgun (WGS) entry which is preliminary data.</text>
</comment>
<reference evidence="2 3" key="1">
    <citation type="submission" date="2018-07" db="EMBL/GenBank/DDBJ databases">
        <title>Genomic Encyclopedia of Type Strains, Phase IV (KMG-IV): sequencing the most valuable type-strain genomes for metagenomic binning, comparative biology and taxonomic classification.</title>
        <authorList>
            <person name="Goeker M."/>
        </authorList>
    </citation>
    <scope>NUCLEOTIDE SEQUENCE [LARGE SCALE GENOMIC DNA]</scope>
    <source>
        <strain evidence="2 3">DSM 7466</strain>
    </source>
</reference>
<organism evidence="2 3">
    <name type="scientific">Methanothermobacter defluvii</name>
    <dbReference type="NCBI Taxonomy" id="49339"/>
    <lineage>
        <taxon>Archaea</taxon>
        <taxon>Methanobacteriati</taxon>
        <taxon>Methanobacteriota</taxon>
        <taxon>Methanomada group</taxon>
        <taxon>Methanobacteria</taxon>
        <taxon>Methanobacteriales</taxon>
        <taxon>Methanobacteriaceae</taxon>
        <taxon>Methanothermobacter</taxon>
    </lineage>
</organism>
<proteinExistence type="predicted"/>